<dbReference type="RefSeq" id="WP_152264099.1">
    <property type="nucleotide sequence ID" value="NZ_VOKX01000032.1"/>
</dbReference>
<accession>A0A5N5W7Z2</accession>
<evidence type="ECO:0000313" key="2">
    <source>
        <dbReference type="Proteomes" id="UP000327000"/>
    </source>
</evidence>
<dbReference type="OrthoDB" id="4494375at2"/>
<reference evidence="1 2" key="1">
    <citation type="journal article" date="2019" name="Microb. Cell Fact.">
        <title>Exploring novel herbicidin analogues by transcriptional regulator overexpression and MS/MS molecular networking.</title>
        <authorList>
            <person name="Shi Y."/>
            <person name="Gu R."/>
            <person name="Li Y."/>
            <person name="Wang X."/>
            <person name="Ren W."/>
            <person name="Li X."/>
            <person name="Wang L."/>
            <person name="Xie Y."/>
            <person name="Hong B."/>
        </authorList>
    </citation>
    <scope>NUCLEOTIDE SEQUENCE [LARGE SCALE GENOMIC DNA]</scope>
    <source>
        <strain evidence="1 2">US-43</strain>
    </source>
</reference>
<proteinExistence type="predicted"/>
<gene>
    <name evidence="1" type="ORF">FRZ00_17380</name>
</gene>
<name>A0A5N5W7Z2_STRMB</name>
<evidence type="ECO:0000313" key="1">
    <source>
        <dbReference type="EMBL" id="KAB7843725.1"/>
    </source>
</evidence>
<dbReference type="Proteomes" id="UP000327000">
    <property type="component" value="Unassembled WGS sequence"/>
</dbReference>
<evidence type="ECO:0008006" key="3">
    <source>
        <dbReference type="Google" id="ProtNLM"/>
    </source>
</evidence>
<comment type="caution">
    <text evidence="1">The sequence shown here is derived from an EMBL/GenBank/DDBJ whole genome shotgun (WGS) entry which is preliminary data.</text>
</comment>
<dbReference type="AlphaFoldDB" id="A0A5N5W7Z2"/>
<organism evidence="1 2">
    <name type="scientific">Streptomyces mobaraensis</name>
    <name type="common">Streptoverticillium mobaraense</name>
    <dbReference type="NCBI Taxonomy" id="35621"/>
    <lineage>
        <taxon>Bacteria</taxon>
        <taxon>Bacillati</taxon>
        <taxon>Actinomycetota</taxon>
        <taxon>Actinomycetes</taxon>
        <taxon>Kitasatosporales</taxon>
        <taxon>Streptomycetaceae</taxon>
        <taxon>Streptomyces</taxon>
    </lineage>
</organism>
<keyword evidence="2" id="KW-1185">Reference proteome</keyword>
<dbReference type="EMBL" id="VOKX01000032">
    <property type="protein sequence ID" value="KAB7843725.1"/>
    <property type="molecule type" value="Genomic_DNA"/>
</dbReference>
<sequence length="884" mass="93456">MGFDEARYRREVLDAGLPVTEDLRTRYQLPPDADGDAVAEAVAAVRACWRRSRARLRYRPVIEQLEAGYLAHRPLFDAAAAGDPGPLRAALQEHGRRAASQRARLRAALEEAAGGLGLLAESTVAHLAAAHRVPEDEVRAALSAAGLRTAEPDALPRSVPHPAYARCAGHLEVLGLRHLADFLATGTPGGRTGRPVRIFGPPPAGPPAVEAAARRWGRLPHGAAHTAAQAVIAAVRGVLAEQGPEGLARILRHELAAPLRTRHAARAAPATLLAHAVGELGVAEDDARRLVFAVLHEPAGDPVAERLRRLAADGRLAEAVAVADRLPPDALPDDVRALAERLRGRLADARAVLEQARRLPPAEADRAWDLLEQAEAAVRDLPGTDAVRRGLAVQPVPELTAVRDGAGVALRWRPSPSTAGEPEYVLLRAERRAPRDAADGTVLPLPSPRATSYTDGAPPPCVPLYYAVAVRRAAEPASGFSPLAVSGPLVHWPEVTGVRVEPGDGRITVAWTCPDQARSVEVVRVPPDAAVTRVAARRDGFTDGGLANGTAYGYRVGVVYRTDYGTTVRTPGVRLTATPLPPPEPVAALEIRPLDGHPDGRLLARLDPPAGGEVRLYGFADAPPWPAGTRLRTADLPGPPLAVQHASDGLVFAPPDRPTAVLAVTVAGDHAVVGAHDATGGPALGTPTLVRHGGADVVVLFDWPPDGGDEAEVVWRTPGEAAGRRRTVTRAAYRREAGVRLPVADGAGVEVRVRAVARLGGRPVYGRPGTAALPARTEARYRLERHGLPGRRTVTVVFTARAAVRAERLLLVRSHGPFWPLDPADGDVLAEAADVTLGPGKDVRLSARLTRGPGTRLRCFAVGAALVLRDPPQHTLGVTRRERG</sequence>
<protein>
    <recommendedName>
        <fullName evidence="3">Fibronectin type III domain-containing protein</fullName>
    </recommendedName>
</protein>